<organism evidence="2 3">
    <name type="scientific">Paenibacillus marchantiophytorum</name>
    <dbReference type="NCBI Taxonomy" id="1619310"/>
    <lineage>
        <taxon>Bacteria</taxon>
        <taxon>Bacillati</taxon>
        <taxon>Bacillota</taxon>
        <taxon>Bacilli</taxon>
        <taxon>Bacillales</taxon>
        <taxon>Paenibacillaceae</taxon>
        <taxon>Paenibacillus</taxon>
    </lineage>
</organism>
<dbReference type="Pfam" id="PF08241">
    <property type="entry name" value="Methyltransf_11"/>
    <property type="match status" value="1"/>
</dbReference>
<gene>
    <name evidence="2" type="ORF">GCM10008018_11040</name>
</gene>
<dbReference type="InterPro" id="IPR029063">
    <property type="entry name" value="SAM-dependent_MTases_sf"/>
</dbReference>
<dbReference type="Gene3D" id="3.40.50.150">
    <property type="entry name" value="Vaccinia Virus protein VP39"/>
    <property type="match status" value="1"/>
</dbReference>
<evidence type="ECO:0000313" key="3">
    <source>
        <dbReference type="Proteomes" id="UP000615455"/>
    </source>
</evidence>
<dbReference type="CDD" id="cd02440">
    <property type="entry name" value="AdoMet_MTases"/>
    <property type="match status" value="1"/>
</dbReference>
<comment type="caution">
    <text evidence="2">The sequence shown here is derived from an EMBL/GenBank/DDBJ whole genome shotgun (WGS) entry which is preliminary data.</text>
</comment>
<name>A0ABQ2BQK8_9BACL</name>
<accession>A0ABQ2BQK8</accession>
<dbReference type="EMBL" id="BMHE01000003">
    <property type="protein sequence ID" value="GGI45227.1"/>
    <property type="molecule type" value="Genomic_DNA"/>
</dbReference>
<dbReference type="RefSeq" id="WP_189008687.1">
    <property type="nucleotide sequence ID" value="NZ_BMHE01000003.1"/>
</dbReference>
<proteinExistence type="predicted"/>
<reference evidence="3" key="1">
    <citation type="journal article" date="2019" name="Int. J. Syst. Evol. Microbiol.">
        <title>The Global Catalogue of Microorganisms (GCM) 10K type strain sequencing project: providing services to taxonomists for standard genome sequencing and annotation.</title>
        <authorList>
            <consortium name="The Broad Institute Genomics Platform"/>
            <consortium name="The Broad Institute Genome Sequencing Center for Infectious Disease"/>
            <person name="Wu L."/>
            <person name="Ma J."/>
        </authorList>
    </citation>
    <scope>NUCLEOTIDE SEQUENCE [LARGE SCALE GENOMIC DNA]</scope>
    <source>
        <strain evidence="3">CGMCC 1.15043</strain>
    </source>
</reference>
<evidence type="ECO:0000259" key="1">
    <source>
        <dbReference type="Pfam" id="PF08241"/>
    </source>
</evidence>
<dbReference type="Proteomes" id="UP000615455">
    <property type="component" value="Unassembled WGS sequence"/>
</dbReference>
<sequence length="223" mass="25958">MTNHSHLQSRFILASDPSVQELVYPLPETWWSRPYEYAWCTSFMNEHDIALDAACGVPHPFKFALGQRCQEAYACDWDARIHSEQSILDAVRTEINEEAVELIKAIDYKRTRFTQSSITHLPYADDFFDKIYCISVVEHMDLTDMRLALKEFRRTLKADGYLLLTLDFPTIDLTMFRTLVQETGLAFAYDAQFELPADALYNDIWGRLYCFRAVLKRNTSAQE</sequence>
<evidence type="ECO:0000313" key="2">
    <source>
        <dbReference type="EMBL" id="GGI45227.1"/>
    </source>
</evidence>
<dbReference type="GO" id="GO:0032259">
    <property type="term" value="P:methylation"/>
    <property type="evidence" value="ECO:0007669"/>
    <property type="project" value="UniProtKB-KW"/>
</dbReference>
<keyword evidence="2" id="KW-0489">Methyltransferase</keyword>
<dbReference type="SUPFAM" id="SSF53335">
    <property type="entry name" value="S-adenosyl-L-methionine-dependent methyltransferases"/>
    <property type="match status" value="1"/>
</dbReference>
<feature type="domain" description="Methyltransferase type 11" evidence="1">
    <location>
        <begin position="88"/>
        <end position="163"/>
    </location>
</feature>
<keyword evidence="2" id="KW-0808">Transferase</keyword>
<protein>
    <submittedName>
        <fullName evidence="2">SAM-dependent methyltransferase</fullName>
    </submittedName>
</protein>
<keyword evidence="3" id="KW-1185">Reference proteome</keyword>
<dbReference type="GO" id="GO:0008168">
    <property type="term" value="F:methyltransferase activity"/>
    <property type="evidence" value="ECO:0007669"/>
    <property type="project" value="UniProtKB-KW"/>
</dbReference>
<dbReference type="InterPro" id="IPR013216">
    <property type="entry name" value="Methyltransf_11"/>
</dbReference>